<evidence type="ECO:0000313" key="1">
    <source>
        <dbReference type="EMBL" id="SDC97497.1"/>
    </source>
</evidence>
<dbReference type="STRING" id="1045774.SAMN05421872_10585"/>
<organism evidence="1 2">
    <name type="scientific">Nocardioides lianchengensis</name>
    <dbReference type="NCBI Taxonomy" id="1045774"/>
    <lineage>
        <taxon>Bacteria</taxon>
        <taxon>Bacillati</taxon>
        <taxon>Actinomycetota</taxon>
        <taxon>Actinomycetes</taxon>
        <taxon>Propionibacteriales</taxon>
        <taxon>Nocardioidaceae</taxon>
        <taxon>Nocardioides</taxon>
    </lineage>
</organism>
<accession>A0A1G6R0H7</accession>
<gene>
    <name evidence="1" type="ORF">SAMN05421872_10585</name>
</gene>
<dbReference type="Proteomes" id="UP000199034">
    <property type="component" value="Unassembled WGS sequence"/>
</dbReference>
<evidence type="ECO:0008006" key="3">
    <source>
        <dbReference type="Google" id="ProtNLM"/>
    </source>
</evidence>
<protein>
    <recommendedName>
        <fullName evidence="3">Membrane protein YfhO</fullName>
    </recommendedName>
</protein>
<sequence length="574" mass="58790">MTDTPRTSLPWRPVVLDVWPAVLAVLLCWPLLAGAGHPLARDLVFVPHQPWTDASIGLGESAPRAVPLDAVVSLLTAVVDGGVLARIVLPLGLALAGWGTHRLVRGLGTVGRLVAGGAAVWNPYVVERTSLGQWALLLGYAALPWLLVAARRFREDGRARDLGGAVCWLAVASLTPTGGLLGCAAVLVAGTGRARRTGWLVAVCVLLQLPWVVPSLVGTGGGGTSDPAGVALFAAGAEGPPGLLGTVVALVGGGGIWDAGSVPASRDLVWGPLAAVAALVALLLGRRLLRDVLELRRLAGLAAGGLAVALASSLPSGESLMEILVEHAPGAGLLRDAQKFLAPYVVLVAVAAGATAHRAVRAVAARGPEVVLGVATLAVVAPLMLLPDGAGETWPTVDPVTYPSGLDAVAERMDAEGDGDVATLPWRSYRRFAWGHGQVSSDPAVRWFDRGVVVSDDLVVGDKVVRGESARSHRIGVALAAGPVAPALAAEGVGWALVYRDDPATPDLDLAGLEEVYVDDDLLLFRVPGAEPGPASTSLARAVVLAADSLALLVLLSGTAAVAVSARRARKPPR</sequence>
<evidence type="ECO:0000313" key="2">
    <source>
        <dbReference type="Proteomes" id="UP000199034"/>
    </source>
</evidence>
<proteinExistence type="predicted"/>
<keyword evidence="2" id="KW-1185">Reference proteome</keyword>
<dbReference type="AlphaFoldDB" id="A0A1G6R0H7"/>
<reference evidence="1 2" key="1">
    <citation type="submission" date="2016-10" db="EMBL/GenBank/DDBJ databases">
        <authorList>
            <person name="de Groot N.N."/>
        </authorList>
    </citation>
    <scope>NUCLEOTIDE SEQUENCE [LARGE SCALE GENOMIC DNA]</scope>
    <source>
        <strain evidence="1 2">CGMCC 4.6858</strain>
    </source>
</reference>
<name>A0A1G6R0H7_9ACTN</name>
<dbReference type="EMBL" id="FMZM01000005">
    <property type="protein sequence ID" value="SDC97497.1"/>
    <property type="molecule type" value="Genomic_DNA"/>
</dbReference>
<dbReference type="RefSeq" id="WP_170867010.1">
    <property type="nucleotide sequence ID" value="NZ_FMZM01000005.1"/>
</dbReference>